<dbReference type="PANTHER" id="PTHR30451">
    <property type="entry name" value="OUTER MEMBRANE USHER PROTEIN"/>
    <property type="match status" value="1"/>
</dbReference>
<dbReference type="InterPro" id="IPR025949">
    <property type="entry name" value="PapC-like_C"/>
</dbReference>
<evidence type="ECO:0000259" key="11">
    <source>
        <dbReference type="Pfam" id="PF13953"/>
    </source>
</evidence>
<evidence type="ECO:0000256" key="8">
    <source>
        <dbReference type="ARBA" id="ARBA00023237"/>
    </source>
</evidence>
<dbReference type="InterPro" id="IPR043142">
    <property type="entry name" value="PapC-like_C_sf"/>
</dbReference>
<evidence type="ECO:0000256" key="6">
    <source>
        <dbReference type="ARBA" id="ARBA00022729"/>
    </source>
</evidence>
<keyword evidence="9" id="KW-1029">Fimbrium biogenesis</keyword>
<sequence length="827" mass="92304">MNLNKITKIMLLLLIPTFVFAEEPVDFNTDFLDDTSSQDTDFSKFSVANYVLPDTYSLSLFVNKQQVSDEKEIEFIIPNYNENDSIPCITRELFNLFGLKSEWNKKITWLDNGICLDPRSIPEMTLFTDLGKNSLNIGIAQAYMEYSDPYWDPPSRWDDGIPGFFIDYNANSKITKYQGNTHSTGRETGATMIGVMGLNIGPWRARADWQSQIGNKNTGDKSWRWNQLYIFRAIRSLSSRFIFGEQYLSSTLFDSFLYIGASLETDESMFPPHLVGYSPEVAGIAKTNATVVVRQNNSIIFQTEVSPGPFRIQDVNSFGGGTMDVSIEEQDGSVQTFKIETSSLGTLTRPGQFIYKLVLGKPSKNEHKTEGAPFSLGSFSWGATNNTTIYGGLLASVEYQNMALGIGRDLAPFGVLSANISHSRAKMGSVFNDQILSGNSYNINYSKRFDEINSQITFAGYRFSEKNYMNMNQFIDRRYKGLSTDNGKELYSIIFGSALPELNTNIYLNYSYQTYWNKPTTDQYSLTISKIFDMGSFKNLSVNLSAYNIRSKYTNNNGMYINLNIPLKESNSNISYASSLNSGVLDSSINYYNRIDKTSSYSLSGGTYNGNEVVASGGYNYEGDNSYMVLNGNYIQNNQTSLSMQLRGGLTVTPKGAAFHRMMSAGSSRILVDTDGVSRVPVSIGIVPTRTNIFGKAVINSASDYSRSNIRIDLESLPDDIEAFNSMQNITLTEGAIGYRKFQVIEGQKLMAIITDKNNQHPPFGASVRNKNNIEVGIVADSGFTYISGIKPQENLIVLWGNNECKISLPDLIEEELTTTMLLPCNI</sequence>
<keyword evidence="4" id="KW-1134">Transmembrane beta strand</keyword>
<keyword evidence="8 9" id="KW-0998">Cell outer membrane</keyword>
<feature type="domain" description="PapC N-terminal" evidence="12">
    <location>
        <begin position="27"/>
        <end position="171"/>
    </location>
</feature>
<dbReference type="Pfam" id="PF00577">
    <property type="entry name" value="Usher"/>
    <property type="match status" value="1"/>
</dbReference>
<feature type="signal peptide" evidence="10">
    <location>
        <begin position="1"/>
        <end position="21"/>
    </location>
</feature>
<dbReference type="PANTHER" id="PTHR30451:SF10">
    <property type="entry name" value="OUTER MEMBRANE USHER PROTEIN YFCU-RELATED"/>
    <property type="match status" value="1"/>
</dbReference>
<evidence type="ECO:0000256" key="4">
    <source>
        <dbReference type="ARBA" id="ARBA00022452"/>
    </source>
</evidence>
<feature type="domain" description="PapC-like C-terminal" evidence="11">
    <location>
        <begin position="754"/>
        <end position="808"/>
    </location>
</feature>
<evidence type="ECO:0000256" key="1">
    <source>
        <dbReference type="ARBA" id="ARBA00004571"/>
    </source>
</evidence>
<protein>
    <submittedName>
        <fullName evidence="13">Fimbria/pilus outer membrane usher protein</fullName>
    </submittedName>
</protein>
<evidence type="ECO:0000256" key="9">
    <source>
        <dbReference type="RuleBase" id="RU003884"/>
    </source>
</evidence>
<dbReference type="SUPFAM" id="SSF141729">
    <property type="entry name" value="FimD N-terminal domain-like"/>
    <property type="match status" value="1"/>
</dbReference>
<evidence type="ECO:0000313" key="13">
    <source>
        <dbReference type="EMBL" id="UNH30466.1"/>
    </source>
</evidence>
<dbReference type="Gene3D" id="3.10.20.410">
    <property type="match status" value="1"/>
</dbReference>
<name>A0A9Q8Q1T8_9GAMM</name>
<dbReference type="Gene3D" id="2.60.40.2610">
    <property type="entry name" value="Outer membrane usher protein FimD, plug domain"/>
    <property type="match status" value="1"/>
</dbReference>
<comment type="subcellular location">
    <subcellularLocation>
        <location evidence="1 9">Cell outer membrane</location>
        <topology evidence="1 9">Multi-pass membrane protein</topology>
    </subcellularLocation>
</comment>
<evidence type="ECO:0000256" key="5">
    <source>
        <dbReference type="ARBA" id="ARBA00022692"/>
    </source>
</evidence>
<organism evidence="13 14">
    <name type="scientific">Moellerella wisconsensis</name>
    <dbReference type="NCBI Taxonomy" id="158849"/>
    <lineage>
        <taxon>Bacteria</taxon>
        <taxon>Pseudomonadati</taxon>
        <taxon>Pseudomonadota</taxon>
        <taxon>Gammaproteobacteria</taxon>
        <taxon>Enterobacterales</taxon>
        <taxon>Morganellaceae</taxon>
        <taxon>Moellerella</taxon>
    </lineage>
</organism>
<proteinExistence type="inferred from homology"/>
<keyword evidence="5 9" id="KW-0812">Transmembrane</keyword>
<dbReference type="Proteomes" id="UP000829116">
    <property type="component" value="Chromosome"/>
</dbReference>
<feature type="chain" id="PRO_5040325873" evidence="10">
    <location>
        <begin position="22"/>
        <end position="827"/>
    </location>
</feature>
<dbReference type="GO" id="GO:0009297">
    <property type="term" value="P:pilus assembly"/>
    <property type="evidence" value="ECO:0007669"/>
    <property type="project" value="InterPro"/>
</dbReference>
<dbReference type="Gene3D" id="2.60.40.3110">
    <property type="match status" value="1"/>
</dbReference>
<evidence type="ECO:0000259" key="12">
    <source>
        <dbReference type="Pfam" id="PF13954"/>
    </source>
</evidence>
<evidence type="ECO:0000256" key="2">
    <source>
        <dbReference type="ARBA" id="ARBA00008064"/>
    </source>
</evidence>
<dbReference type="RefSeq" id="WP_241501112.1">
    <property type="nucleotide sequence ID" value="NZ_CAWQWH010000001.1"/>
</dbReference>
<keyword evidence="3 9" id="KW-0813">Transport</keyword>
<evidence type="ECO:0000256" key="7">
    <source>
        <dbReference type="ARBA" id="ARBA00023136"/>
    </source>
</evidence>
<dbReference type="Pfam" id="PF13953">
    <property type="entry name" value="PapC_C"/>
    <property type="match status" value="1"/>
</dbReference>
<dbReference type="InterPro" id="IPR025885">
    <property type="entry name" value="PapC_N"/>
</dbReference>
<accession>A0A9Q8Q1T8</accession>
<dbReference type="Pfam" id="PF13954">
    <property type="entry name" value="PapC_N"/>
    <property type="match status" value="1"/>
</dbReference>
<evidence type="ECO:0000256" key="10">
    <source>
        <dbReference type="SAM" id="SignalP"/>
    </source>
</evidence>
<dbReference type="GO" id="GO:0009279">
    <property type="term" value="C:cell outer membrane"/>
    <property type="evidence" value="ECO:0007669"/>
    <property type="project" value="UniProtKB-SubCell"/>
</dbReference>
<dbReference type="AlphaFoldDB" id="A0A9Q8Q1T8"/>
<dbReference type="InterPro" id="IPR000015">
    <property type="entry name" value="Fimb_usher"/>
</dbReference>
<dbReference type="GeneID" id="79718411"/>
<dbReference type="EMBL" id="CP093245">
    <property type="protein sequence ID" value="UNH30466.1"/>
    <property type="molecule type" value="Genomic_DNA"/>
</dbReference>
<evidence type="ECO:0000313" key="14">
    <source>
        <dbReference type="Proteomes" id="UP000829116"/>
    </source>
</evidence>
<dbReference type="InterPro" id="IPR042186">
    <property type="entry name" value="FimD_plug_dom"/>
</dbReference>
<dbReference type="Gene3D" id="2.60.40.2070">
    <property type="match status" value="1"/>
</dbReference>
<dbReference type="PROSITE" id="PS01151">
    <property type="entry name" value="FIMBRIAL_USHER"/>
    <property type="match status" value="1"/>
</dbReference>
<dbReference type="InterPro" id="IPR037224">
    <property type="entry name" value="PapC_N_sf"/>
</dbReference>
<keyword evidence="7 9" id="KW-0472">Membrane</keyword>
<comment type="similarity">
    <text evidence="2 9">Belongs to the fimbrial export usher family.</text>
</comment>
<evidence type="ECO:0000256" key="3">
    <source>
        <dbReference type="ARBA" id="ARBA00022448"/>
    </source>
</evidence>
<keyword evidence="6 10" id="KW-0732">Signal</keyword>
<reference evidence="13" key="1">
    <citation type="submission" date="2022-03" db="EMBL/GenBank/DDBJ databases">
        <title>ESBL-producing Moellerella wisconsensis and Escherichia marmotae isolated from wild game meat.</title>
        <authorList>
            <person name="Biggel M."/>
        </authorList>
    </citation>
    <scope>NUCLEOTIDE SEQUENCE</scope>
    <source>
        <strain evidence="13">W51</strain>
    </source>
</reference>
<dbReference type="GO" id="GO:0015473">
    <property type="term" value="F:fimbrial usher porin activity"/>
    <property type="evidence" value="ECO:0007669"/>
    <property type="project" value="InterPro"/>
</dbReference>
<dbReference type="InterPro" id="IPR018030">
    <property type="entry name" value="Fimbrial_membr_usher_CS"/>
</dbReference>
<gene>
    <name evidence="13" type="ORF">MNY72_14185</name>
</gene>